<dbReference type="InterPro" id="IPR049083">
    <property type="entry name" value="TACO1_YebC_N"/>
</dbReference>
<dbReference type="WBParaSite" id="SRDH1_22160.1">
    <property type="protein sequence ID" value="SRDH1_22160.1"/>
    <property type="gene ID" value="SRDH1_22160"/>
</dbReference>
<dbReference type="Pfam" id="PF01709">
    <property type="entry name" value="Transcrip_reg"/>
    <property type="match status" value="1"/>
</dbReference>
<evidence type="ECO:0000313" key="2">
    <source>
        <dbReference type="Proteomes" id="UP000050792"/>
    </source>
</evidence>
<dbReference type="Pfam" id="PF20772">
    <property type="entry name" value="TACO1_YebC_N"/>
    <property type="match status" value="1"/>
</dbReference>
<reference evidence="3" key="2">
    <citation type="submission" date="2023-11" db="UniProtKB">
        <authorList>
            <consortium name="WormBaseParasite"/>
        </authorList>
    </citation>
    <scope>IDENTIFICATION</scope>
</reference>
<dbReference type="InterPro" id="IPR026564">
    <property type="entry name" value="Transcrip_reg_TACO1-like_dom3"/>
</dbReference>
<dbReference type="PANTHER" id="PTHR12532:SF0">
    <property type="entry name" value="TRANSLATIONAL ACTIVATOR OF CYTOCHROME C OXIDASE 1"/>
    <property type="match status" value="1"/>
</dbReference>
<evidence type="ECO:0000313" key="3">
    <source>
        <dbReference type="WBParaSite" id="SRDH1_22160.1"/>
    </source>
</evidence>
<sequence>MSRLKFGLLAHRLLSSTYTVDRTLQIPTHLFVNKINVFSTQIKRFAGHAHWQNVKHIKEAGDREKAQNALHYVKAVQRAIREGGGIRDPKKNSKLAAVLAEAKSKAVPFSTLEKQLNTDNEIEPYIIEIKAPGGLFVIVESRAKHVASERQRVCSIVKKYGFSLVLSGDMANKFFDHIGLVTVSAKSSKHLSDLDAATNLGIEIGAKEVELSSSEDQTYHFHCEVHEIDSLRQSLENTYQIPVINTQDIYYAKTLVPIHPEVRQTLNEMYEKIKTLEYVNRIFDNAIINNKT</sequence>
<name>A0A183RMZ2_9TREM</name>
<dbReference type="AlphaFoldDB" id="A0A183RMZ2"/>
<dbReference type="InterPro" id="IPR002876">
    <property type="entry name" value="Transcrip_reg_TACO1-like"/>
</dbReference>
<evidence type="ECO:0000256" key="1">
    <source>
        <dbReference type="ARBA" id="ARBA00008724"/>
    </source>
</evidence>
<accession>A0A183RMZ2</accession>
<protein>
    <submittedName>
        <fullName evidence="3">Translational activator of cytochrome c oxidase 1</fullName>
    </submittedName>
</protein>
<dbReference type="Gene3D" id="1.10.10.200">
    <property type="match status" value="1"/>
</dbReference>
<dbReference type="InterPro" id="IPR048300">
    <property type="entry name" value="TACO1_YebC-like_2nd/3rd_dom"/>
</dbReference>
<dbReference type="Gene3D" id="3.30.70.980">
    <property type="match status" value="2"/>
</dbReference>
<proteinExistence type="inferred from homology"/>
<reference evidence="2" key="1">
    <citation type="submission" date="2022-06" db="EMBL/GenBank/DDBJ databases">
        <authorList>
            <person name="Berger JAMES D."/>
            <person name="Berger JAMES D."/>
        </authorList>
    </citation>
    <scope>NUCLEOTIDE SEQUENCE [LARGE SCALE GENOMIC DNA]</scope>
</reference>
<dbReference type="InterPro" id="IPR017856">
    <property type="entry name" value="Integrase-like_N"/>
</dbReference>
<keyword evidence="2" id="KW-1185">Reference proteome</keyword>
<comment type="similarity">
    <text evidence="1">Belongs to the TACO1 family.</text>
</comment>
<dbReference type="SUPFAM" id="SSF75625">
    <property type="entry name" value="YebC-like"/>
    <property type="match status" value="1"/>
</dbReference>
<dbReference type="Proteomes" id="UP000050792">
    <property type="component" value="Unassembled WGS sequence"/>
</dbReference>
<organism evidence="2 3">
    <name type="scientific">Schistosoma rodhaini</name>
    <dbReference type="NCBI Taxonomy" id="6188"/>
    <lineage>
        <taxon>Eukaryota</taxon>
        <taxon>Metazoa</taxon>
        <taxon>Spiralia</taxon>
        <taxon>Lophotrochozoa</taxon>
        <taxon>Platyhelminthes</taxon>
        <taxon>Trematoda</taxon>
        <taxon>Digenea</taxon>
        <taxon>Strigeidida</taxon>
        <taxon>Schistosomatoidea</taxon>
        <taxon>Schistosomatidae</taxon>
        <taxon>Schistosoma</taxon>
    </lineage>
</organism>
<dbReference type="InterPro" id="IPR029072">
    <property type="entry name" value="YebC-like"/>
</dbReference>
<dbReference type="PANTHER" id="PTHR12532">
    <property type="entry name" value="TRANSLATIONAL ACTIVATOR OF CYTOCHROME C OXIDASE 1"/>
    <property type="match status" value="1"/>
</dbReference>
<dbReference type="GO" id="GO:0005739">
    <property type="term" value="C:mitochondrion"/>
    <property type="evidence" value="ECO:0007669"/>
    <property type="project" value="TreeGrafter"/>
</dbReference>